<organism evidence="1 2">
    <name type="scientific">Thalassiosira oceanica</name>
    <name type="common">Marine diatom</name>
    <dbReference type="NCBI Taxonomy" id="159749"/>
    <lineage>
        <taxon>Eukaryota</taxon>
        <taxon>Sar</taxon>
        <taxon>Stramenopiles</taxon>
        <taxon>Ochrophyta</taxon>
        <taxon>Bacillariophyta</taxon>
        <taxon>Coscinodiscophyceae</taxon>
        <taxon>Thalassiosirophycidae</taxon>
        <taxon>Thalassiosirales</taxon>
        <taxon>Thalassiosiraceae</taxon>
        <taxon>Thalassiosira</taxon>
    </lineage>
</organism>
<proteinExistence type="predicted"/>
<gene>
    <name evidence="1" type="ORF">THAOC_02534</name>
</gene>
<evidence type="ECO:0000313" key="1">
    <source>
        <dbReference type="EMBL" id="EJK75736.1"/>
    </source>
</evidence>
<accession>K0TLZ6</accession>
<name>K0TLZ6_THAOC</name>
<evidence type="ECO:0000313" key="2">
    <source>
        <dbReference type="Proteomes" id="UP000266841"/>
    </source>
</evidence>
<sequence length="259" mass="29097">MSKPMAHSDEEKDEGEGLIEQLLKLGHDIGLGVLESGTRLSGEESEESCAKAVNTIFEAVLNDSGLRKLEEHDLSDEVSDMLSLPNEVWPLKTGAWSKQSDEVTQHPPLGEEIYRETVKESSLLRNVVALPEITNRERNSLVTAHKLFALVRAKKMNDALKKNNAKQRKSKKSKKEGPYDKIAVDFVQCGLHDFEAQASDWGSPDDWDECIKQNVGYIGKALDFKTPKKAREWLVKELDASHPVRKVIEEFWRGVGSDD</sequence>
<dbReference type="AlphaFoldDB" id="K0TLZ6"/>
<keyword evidence="2" id="KW-1185">Reference proteome</keyword>
<dbReference type="Proteomes" id="UP000266841">
    <property type="component" value="Unassembled WGS sequence"/>
</dbReference>
<protein>
    <submittedName>
        <fullName evidence="1">Uncharacterized protein</fullName>
    </submittedName>
</protein>
<dbReference type="EMBL" id="AGNL01002753">
    <property type="protein sequence ID" value="EJK75736.1"/>
    <property type="molecule type" value="Genomic_DNA"/>
</dbReference>
<comment type="caution">
    <text evidence="1">The sequence shown here is derived from an EMBL/GenBank/DDBJ whole genome shotgun (WGS) entry which is preliminary data.</text>
</comment>
<reference evidence="1 2" key="1">
    <citation type="journal article" date="2012" name="Genome Biol.">
        <title>Genome and low-iron response of an oceanic diatom adapted to chronic iron limitation.</title>
        <authorList>
            <person name="Lommer M."/>
            <person name="Specht M."/>
            <person name="Roy A.S."/>
            <person name="Kraemer L."/>
            <person name="Andreson R."/>
            <person name="Gutowska M.A."/>
            <person name="Wolf J."/>
            <person name="Bergner S.V."/>
            <person name="Schilhabel M.B."/>
            <person name="Klostermeier U.C."/>
            <person name="Beiko R.G."/>
            <person name="Rosenstiel P."/>
            <person name="Hippler M."/>
            <person name="Laroche J."/>
        </authorList>
    </citation>
    <scope>NUCLEOTIDE SEQUENCE [LARGE SCALE GENOMIC DNA]</scope>
    <source>
        <strain evidence="1 2">CCMP1005</strain>
    </source>
</reference>
<feature type="non-terminal residue" evidence="1">
    <location>
        <position position="259"/>
    </location>
</feature>